<dbReference type="Gene3D" id="3.40.50.300">
    <property type="entry name" value="P-loop containing nucleotide triphosphate hydrolases"/>
    <property type="match status" value="1"/>
</dbReference>
<evidence type="ECO:0008006" key="3">
    <source>
        <dbReference type="Google" id="ProtNLM"/>
    </source>
</evidence>
<keyword evidence="2" id="KW-1185">Reference proteome</keyword>
<organism evidence="1 2">
    <name type="scientific">Leekyejoonella antrihumi</name>
    <dbReference type="NCBI Taxonomy" id="1660198"/>
    <lineage>
        <taxon>Bacteria</taxon>
        <taxon>Bacillati</taxon>
        <taxon>Actinomycetota</taxon>
        <taxon>Actinomycetes</taxon>
        <taxon>Micrococcales</taxon>
        <taxon>Dermacoccaceae</taxon>
        <taxon>Leekyejoonella</taxon>
    </lineage>
</organism>
<dbReference type="SUPFAM" id="SSF52540">
    <property type="entry name" value="P-loop containing nucleoside triphosphate hydrolases"/>
    <property type="match status" value="1"/>
</dbReference>
<dbReference type="Pfam" id="PF13671">
    <property type="entry name" value="AAA_33"/>
    <property type="match status" value="1"/>
</dbReference>
<reference evidence="1 2" key="1">
    <citation type="submission" date="2019-05" db="EMBL/GenBank/DDBJ databases">
        <authorList>
            <person name="Lee S.D."/>
        </authorList>
    </citation>
    <scope>NUCLEOTIDE SEQUENCE [LARGE SCALE GENOMIC DNA]</scope>
    <source>
        <strain evidence="1 2">C5-26</strain>
    </source>
</reference>
<gene>
    <name evidence="1" type="ORF">FGL98_24890</name>
</gene>
<dbReference type="RefSeq" id="WP_146321544.1">
    <property type="nucleotide sequence ID" value="NZ_VCQV01000106.1"/>
</dbReference>
<dbReference type="OrthoDB" id="7837405at2"/>
<dbReference type="AlphaFoldDB" id="A0A563DPV0"/>
<name>A0A563DPV0_9MICO</name>
<dbReference type="Proteomes" id="UP000320244">
    <property type="component" value="Unassembled WGS sequence"/>
</dbReference>
<evidence type="ECO:0000313" key="1">
    <source>
        <dbReference type="EMBL" id="TWP31983.1"/>
    </source>
</evidence>
<accession>A0A563DPV0</accession>
<dbReference type="EMBL" id="VCQV01000106">
    <property type="protein sequence ID" value="TWP31983.1"/>
    <property type="molecule type" value="Genomic_DNA"/>
</dbReference>
<comment type="caution">
    <text evidence="1">The sequence shown here is derived from an EMBL/GenBank/DDBJ whole genome shotgun (WGS) entry which is preliminary data.</text>
</comment>
<evidence type="ECO:0000313" key="2">
    <source>
        <dbReference type="Proteomes" id="UP000320244"/>
    </source>
</evidence>
<proteinExistence type="predicted"/>
<protein>
    <recommendedName>
        <fullName evidence="3">UDP-N-acetylglucosamine kinase</fullName>
    </recommendedName>
</protein>
<reference evidence="1 2" key="2">
    <citation type="submission" date="2019-08" db="EMBL/GenBank/DDBJ databases">
        <title>Jejuicoccus antrihumi gen. nov., sp. nov., a new member of the family Dermacoccaceae isolated from a cave.</title>
        <authorList>
            <person name="Schumann P."/>
            <person name="Kim I.S."/>
        </authorList>
    </citation>
    <scope>NUCLEOTIDE SEQUENCE [LARGE SCALE GENOMIC DNA]</scope>
    <source>
        <strain evidence="1 2">C5-26</strain>
    </source>
</reference>
<dbReference type="InterPro" id="IPR027417">
    <property type="entry name" value="P-loop_NTPase"/>
</dbReference>
<sequence>MPQLILINGAPGSGKSTIASTLAHETALTFALDVDAIKHALGRWEEDALQSGLHARRLSVAIAREQLASGHDVIIGQYLARTPFIEELESLAATCGAQFHEFVLDLDSVALAERIAARTASPDRPEHDVNNRLVSPGDSVELAQSLEGLRQARPNAVWIDARGSAAATTTFIRARLDKNQSQ</sequence>